<proteinExistence type="predicted"/>
<name>A0A392VBP4_9FABA</name>
<feature type="non-terminal residue" evidence="1">
    <location>
        <position position="1"/>
    </location>
</feature>
<accession>A0A392VBP4</accession>
<organism evidence="1 2">
    <name type="scientific">Trifolium medium</name>
    <dbReference type="NCBI Taxonomy" id="97028"/>
    <lineage>
        <taxon>Eukaryota</taxon>
        <taxon>Viridiplantae</taxon>
        <taxon>Streptophyta</taxon>
        <taxon>Embryophyta</taxon>
        <taxon>Tracheophyta</taxon>
        <taxon>Spermatophyta</taxon>
        <taxon>Magnoliopsida</taxon>
        <taxon>eudicotyledons</taxon>
        <taxon>Gunneridae</taxon>
        <taxon>Pentapetalae</taxon>
        <taxon>rosids</taxon>
        <taxon>fabids</taxon>
        <taxon>Fabales</taxon>
        <taxon>Fabaceae</taxon>
        <taxon>Papilionoideae</taxon>
        <taxon>50 kb inversion clade</taxon>
        <taxon>NPAAA clade</taxon>
        <taxon>Hologalegina</taxon>
        <taxon>IRL clade</taxon>
        <taxon>Trifolieae</taxon>
        <taxon>Trifolium</taxon>
    </lineage>
</organism>
<sequence length="44" mass="4647">ERVAVEDVQGIGETIGVKFNGGDANMFRVLSGEGRGKKRLAVEG</sequence>
<dbReference type="Proteomes" id="UP000265520">
    <property type="component" value="Unassembled WGS sequence"/>
</dbReference>
<evidence type="ECO:0000313" key="1">
    <source>
        <dbReference type="EMBL" id="MCI85567.1"/>
    </source>
</evidence>
<comment type="caution">
    <text evidence="1">The sequence shown here is derived from an EMBL/GenBank/DDBJ whole genome shotgun (WGS) entry which is preliminary data.</text>
</comment>
<reference evidence="1 2" key="1">
    <citation type="journal article" date="2018" name="Front. Plant Sci.">
        <title>Red Clover (Trifolium pratense) and Zigzag Clover (T. medium) - A Picture of Genomic Similarities and Differences.</title>
        <authorList>
            <person name="Dluhosova J."/>
            <person name="Istvanek J."/>
            <person name="Nedelnik J."/>
            <person name="Repkova J."/>
        </authorList>
    </citation>
    <scope>NUCLEOTIDE SEQUENCE [LARGE SCALE GENOMIC DNA]</scope>
    <source>
        <strain evidence="2">cv. 10/8</strain>
        <tissue evidence="1">Leaf</tissue>
    </source>
</reference>
<protein>
    <submittedName>
        <fullName evidence="1">Uncharacterized protein</fullName>
    </submittedName>
</protein>
<keyword evidence="2" id="KW-1185">Reference proteome</keyword>
<dbReference type="AlphaFoldDB" id="A0A392VBP4"/>
<dbReference type="EMBL" id="LXQA011118787">
    <property type="protein sequence ID" value="MCI85567.1"/>
    <property type="molecule type" value="Genomic_DNA"/>
</dbReference>
<evidence type="ECO:0000313" key="2">
    <source>
        <dbReference type="Proteomes" id="UP000265520"/>
    </source>
</evidence>